<dbReference type="EMBL" id="JALIDZ010000001">
    <property type="protein sequence ID" value="MCT8970516.1"/>
    <property type="molecule type" value="Genomic_DNA"/>
</dbReference>
<dbReference type="InterPro" id="IPR029044">
    <property type="entry name" value="Nucleotide-diphossugar_trans"/>
</dbReference>
<dbReference type="GO" id="GO:0016853">
    <property type="term" value="F:isomerase activity"/>
    <property type="evidence" value="ECO:0007669"/>
    <property type="project" value="UniProtKB-KW"/>
</dbReference>
<dbReference type="PANTHER" id="PTHR46390:SF1">
    <property type="entry name" value="MANNOSE-1-PHOSPHATE GUANYLYLTRANSFERASE"/>
    <property type="match status" value="1"/>
</dbReference>
<dbReference type="InterPro" id="IPR049577">
    <property type="entry name" value="GMPP_N"/>
</dbReference>
<name>A0AAW5QVE7_9HYPH</name>
<dbReference type="CDD" id="cd02213">
    <property type="entry name" value="cupin_PMI_typeII_C"/>
    <property type="match status" value="1"/>
</dbReference>
<proteinExistence type="inferred from homology"/>
<keyword evidence="4 11" id="KW-0548">Nucleotidyltransferase</keyword>
<accession>A0AAW5QVE7</accession>
<protein>
    <recommendedName>
        <fullName evidence="2">mannose-1-phosphate guanylyltransferase</fullName>
        <ecNumber evidence="2">2.7.7.13</ecNumber>
    </recommendedName>
</protein>
<dbReference type="Pfam" id="PF01050">
    <property type="entry name" value="MannoseP_isomer"/>
    <property type="match status" value="1"/>
</dbReference>
<dbReference type="SUPFAM" id="SSF53448">
    <property type="entry name" value="Nucleotide-diphospho-sugar transferases"/>
    <property type="match status" value="1"/>
</dbReference>
<evidence type="ECO:0000256" key="7">
    <source>
        <dbReference type="ARBA" id="ARBA00047343"/>
    </source>
</evidence>
<dbReference type="InterPro" id="IPR011051">
    <property type="entry name" value="RmlC_Cupin_sf"/>
</dbReference>
<keyword evidence="11" id="KW-0413">Isomerase</keyword>
<dbReference type="Gene3D" id="2.60.120.10">
    <property type="entry name" value="Jelly Rolls"/>
    <property type="match status" value="1"/>
</dbReference>
<gene>
    <name evidence="11" type="ORF">MUB46_01450</name>
</gene>
<dbReference type="Gene3D" id="3.90.550.10">
    <property type="entry name" value="Spore Coat Polysaccharide Biosynthesis Protein SpsA, Chain A"/>
    <property type="match status" value="1"/>
</dbReference>
<keyword evidence="3 11" id="KW-0808">Transferase</keyword>
<dbReference type="PANTHER" id="PTHR46390">
    <property type="entry name" value="MANNOSE-1-PHOSPHATE GUANYLYLTRANSFERASE"/>
    <property type="match status" value="1"/>
</dbReference>
<keyword evidence="12" id="KW-1185">Reference proteome</keyword>
<dbReference type="RefSeq" id="WP_261614083.1">
    <property type="nucleotide sequence ID" value="NZ_JALIDZ010000001.1"/>
</dbReference>
<comment type="catalytic activity">
    <reaction evidence="7">
        <text>alpha-D-mannose 1-phosphate + GTP + H(+) = GDP-alpha-D-mannose + diphosphate</text>
        <dbReference type="Rhea" id="RHEA:15229"/>
        <dbReference type="ChEBI" id="CHEBI:15378"/>
        <dbReference type="ChEBI" id="CHEBI:33019"/>
        <dbReference type="ChEBI" id="CHEBI:37565"/>
        <dbReference type="ChEBI" id="CHEBI:57527"/>
        <dbReference type="ChEBI" id="CHEBI:58409"/>
        <dbReference type="EC" id="2.7.7.13"/>
    </reaction>
</comment>
<dbReference type="Pfam" id="PF00483">
    <property type="entry name" value="NTP_transferase"/>
    <property type="match status" value="1"/>
</dbReference>
<dbReference type="GO" id="GO:0000271">
    <property type="term" value="P:polysaccharide biosynthetic process"/>
    <property type="evidence" value="ECO:0007669"/>
    <property type="project" value="InterPro"/>
</dbReference>
<dbReference type="InterPro" id="IPR005835">
    <property type="entry name" value="NTP_transferase_dom"/>
</dbReference>
<evidence type="ECO:0000256" key="3">
    <source>
        <dbReference type="ARBA" id="ARBA00022679"/>
    </source>
</evidence>
<evidence type="ECO:0000313" key="11">
    <source>
        <dbReference type="EMBL" id="MCT8970516.1"/>
    </source>
</evidence>
<dbReference type="EC" id="2.7.7.13" evidence="2"/>
<evidence type="ECO:0000256" key="2">
    <source>
        <dbReference type="ARBA" id="ARBA00012387"/>
    </source>
</evidence>
<dbReference type="InterPro" id="IPR001538">
    <property type="entry name" value="Man6P_isomerase-2_C"/>
</dbReference>
<keyword evidence="6" id="KW-0342">GTP-binding</keyword>
<dbReference type="InterPro" id="IPR006375">
    <property type="entry name" value="Man1P_GuaTrfase/Man6P_Isoase"/>
</dbReference>
<evidence type="ECO:0000313" key="12">
    <source>
        <dbReference type="Proteomes" id="UP001320898"/>
    </source>
</evidence>
<dbReference type="Proteomes" id="UP001320898">
    <property type="component" value="Unassembled WGS sequence"/>
</dbReference>
<feature type="domain" description="Mannose-6-phosphate isomerase type II C-terminal" evidence="10">
    <location>
        <begin position="358"/>
        <end position="470"/>
    </location>
</feature>
<dbReference type="InterPro" id="IPR014710">
    <property type="entry name" value="RmlC-like_jellyroll"/>
</dbReference>
<evidence type="ECO:0000259" key="10">
    <source>
        <dbReference type="Pfam" id="PF01050"/>
    </source>
</evidence>
<evidence type="ECO:0000256" key="4">
    <source>
        <dbReference type="ARBA" id="ARBA00022695"/>
    </source>
</evidence>
<dbReference type="SUPFAM" id="SSF51182">
    <property type="entry name" value="RmlC-like cupins"/>
    <property type="match status" value="1"/>
</dbReference>
<dbReference type="GO" id="GO:0005525">
    <property type="term" value="F:GTP binding"/>
    <property type="evidence" value="ECO:0007669"/>
    <property type="project" value="UniProtKB-KW"/>
</dbReference>
<dbReference type="InterPro" id="IPR051161">
    <property type="entry name" value="Mannose-6P_isomerase_type2"/>
</dbReference>
<sequence>MTDLVHAIMCGGAGTRLWPWSRSSCPKPFLTLAGDRSLLQSTVDRLDGFSMAVETIVLGNRDDRVAIAEHLRDTSGAAEIVLEPEIRDTAPAALVAALRAQARLSPGGLVLLAPADHVIADTGAFHAAITRAMPAARAGYVVTFGIGPTHPATRYGYIEYADADAPAGGDGVFRVRSFREKPDEATAEAFVASGNFLWNAGIFLFDPAALLDQAETLHPEMVATCRAACDKASRDIDFLRLDPEAYARLGTISFDHAFAERLGDRLAVVPVSMGWSDIGSWTALYEARSEQAEAGNVIEGPVDLVDCSGSLAFSDGPALVARGLRDMVVAASHGAVFVAPRAEADKVKDIVATLADAGKNDIAPHDRVIKHWGWYRVIGRGDGFQVKEIVVNPGERLSLQSHRHRAEHWIVVHGTARATLDGACRTLPANTCIHIPAGARHRLENPGEAPVHIIEIQTGAYLEEDDIVRHAENDEPD</sequence>
<organism evidence="11 12">
    <name type="scientific">Microbaculum marinisediminis</name>
    <dbReference type="NCBI Taxonomy" id="2931392"/>
    <lineage>
        <taxon>Bacteria</taxon>
        <taxon>Pseudomonadati</taxon>
        <taxon>Pseudomonadota</taxon>
        <taxon>Alphaproteobacteria</taxon>
        <taxon>Hyphomicrobiales</taxon>
        <taxon>Tepidamorphaceae</taxon>
        <taxon>Microbaculum</taxon>
    </lineage>
</organism>
<keyword evidence="5" id="KW-0547">Nucleotide-binding</keyword>
<dbReference type="GO" id="GO:0004475">
    <property type="term" value="F:mannose-1-phosphate guanylyltransferase (GTP) activity"/>
    <property type="evidence" value="ECO:0007669"/>
    <property type="project" value="UniProtKB-EC"/>
</dbReference>
<evidence type="ECO:0000256" key="6">
    <source>
        <dbReference type="ARBA" id="ARBA00023134"/>
    </source>
</evidence>
<evidence type="ECO:0000256" key="5">
    <source>
        <dbReference type="ARBA" id="ARBA00022741"/>
    </source>
</evidence>
<comment type="caution">
    <text evidence="11">The sequence shown here is derived from an EMBL/GenBank/DDBJ whole genome shotgun (WGS) entry which is preliminary data.</text>
</comment>
<dbReference type="AlphaFoldDB" id="A0AAW5QVE7"/>
<dbReference type="NCBIfam" id="TIGR01479">
    <property type="entry name" value="GMP_PMI"/>
    <property type="match status" value="1"/>
</dbReference>
<dbReference type="CDD" id="cd02509">
    <property type="entry name" value="GDP-M1P_Guanylyltransferase"/>
    <property type="match status" value="1"/>
</dbReference>
<dbReference type="GO" id="GO:0009298">
    <property type="term" value="P:GDP-mannose biosynthetic process"/>
    <property type="evidence" value="ECO:0007669"/>
    <property type="project" value="TreeGrafter"/>
</dbReference>
<evidence type="ECO:0000259" key="9">
    <source>
        <dbReference type="Pfam" id="PF00483"/>
    </source>
</evidence>
<comment type="similarity">
    <text evidence="1 8">Belongs to the mannose-6-phosphate isomerase type 2 family.</text>
</comment>
<evidence type="ECO:0000256" key="1">
    <source>
        <dbReference type="ARBA" id="ARBA00006115"/>
    </source>
</evidence>
<evidence type="ECO:0000256" key="8">
    <source>
        <dbReference type="RuleBase" id="RU004190"/>
    </source>
</evidence>
<feature type="domain" description="Nucleotidyl transferase" evidence="9">
    <location>
        <begin position="8"/>
        <end position="291"/>
    </location>
</feature>
<reference evidence="11 12" key="1">
    <citation type="submission" date="2022-04" db="EMBL/GenBank/DDBJ databases">
        <authorList>
            <person name="Ye Y.-Q."/>
            <person name="Du Z.-J."/>
        </authorList>
    </citation>
    <scope>NUCLEOTIDE SEQUENCE [LARGE SCALE GENOMIC DNA]</scope>
    <source>
        <strain evidence="11 12">A6E488</strain>
    </source>
</reference>